<dbReference type="PANTHER" id="PTHR22683">
    <property type="entry name" value="SPORULATION PROTEIN RELATED"/>
    <property type="match status" value="1"/>
</dbReference>
<evidence type="ECO:0000313" key="6">
    <source>
        <dbReference type="EMBL" id="GDY76165.1"/>
    </source>
</evidence>
<protein>
    <submittedName>
        <fullName evidence="6">Conjugal transfer protein TraS</fullName>
    </submittedName>
</protein>
<evidence type="ECO:0000256" key="1">
    <source>
        <dbReference type="ARBA" id="ARBA00022741"/>
    </source>
</evidence>
<dbReference type="PROSITE" id="PS50901">
    <property type="entry name" value="FTSK"/>
    <property type="match status" value="1"/>
</dbReference>
<dbReference type="InterPro" id="IPR050206">
    <property type="entry name" value="FtsK/SpoIIIE/SftA"/>
</dbReference>
<dbReference type="InterPro" id="IPR002543">
    <property type="entry name" value="FtsK_dom"/>
</dbReference>
<evidence type="ECO:0000259" key="5">
    <source>
        <dbReference type="PROSITE" id="PS50901"/>
    </source>
</evidence>
<keyword evidence="1 3" id="KW-0547">Nucleotide-binding</keyword>
<evidence type="ECO:0000256" key="4">
    <source>
        <dbReference type="SAM" id="MobiDB-lite"/>
    </source>
</evidence>
<accession>A0A4D4MXI4</accession>
<name>A0A4D4MXI4_STRAX</name>
<feature type="binding site" evidence="3">
    <location>
        <begin position="305"/>
        <end position="312"/>
    </location>
    <ligand>
        <name>ATP</name>
        <dbReference type="ChEBI" id="CHEBI:30616"/>
    </ligand>
</feature>
<dbReference type="GO" id="GO:0003677">
    <property type="term" value="F:DNA binding"/>
    <property type="evidence" value="ECO:0007669"/>
    <property type="project" value="InterPro"/>
</dbReference>
<dbReference type="Pfam" id="PF01580">
    <property type="entry name" value="FtsK_SpoIIIE"/>
    <property type="match status" value="1"/>
</dbReference>
<dbReference type="Proteomes" id="UP000299211">
    <property type="component" value="Unassembled WGS sequence"/>
</dbReference>
<dbReference type="GO" id="GO:0005524">
    <property type="term" value="F:ATP binding"/>
    <property type="evidence" value="ECO:0007669"/>
    <property type="project" value="UniProtKB-UniRule"/>
</dbReference>
<evidence type="ECO:0000313" key="7">
    <source>
        <dbReference type="Proteomes" id="UP000299211"/>
    </source>
</evidence>
<feature type="region of interest" description="Disordered" evidence="4">
    <location>
        <begin position="111"/>
        <end position="138"/>
    </location>
</feature>
<reference evidence="6 7" key="1">
    <citation type="submission" date="2019-04" db="EMBL/GenBank/DDBJ databases">
        <title>Draft genome sequences of Streptomyces avermitilis ATCC 31267.</title>
        <authorList>
            <person name="Komaki H."/>
            <person name="Tamura T."/>
            <person name="Hosoyama A."/>
        </authorList>
    </citation>
    <scope>NUCLEOTIDE SEQUENCE [LARGE SCALE GENOMIC DNA]</scope>
    <source>
        <strain evidence="6 7">ATCC 31267</strain>
    </source>
</reference>
<keyword evidence="2 3" id="KW-0067">ATP-binding</keyword>
<dbReference type="Gene3D" id="3.40.50.300">
    <property type="entry name" value="P-loop containing nucleotide triphosphate hydrolases"/>
    <property type="match status" value="1"/>
</dbReference>
<evidence type="ECO:0000256" key="3">
    <source>
        <dbReference type="PROSITE-ProRule" id="PRU00289"/>
    </source>
</evidence>
<dbReference type="STRING" id="33903.AQJ43_04715"/>
<dbReference type="EMBL" id="BJHY01000001">
    <property type="protein sequence ID" value="GDY76165.1"/>
    <property type="molecule type" value="Genomic_DNA"/>
</dbReference>
<organism evidence="6 7">
    <name type="scientific">Streptomyces avermitilis</name>
    <dbReference type="NCBI Taxonomy" id="33903"/>
    <lineage>
        <taxon>Bacteria</taxon>
        <taxon>Bacillati</taxon>
        <taxon>Actinomycetota</taxon>
        <taxon>Actinomycetes</taxon>
        <taxon>Kitasatosporales</taxon>
        <taxon>Streptomycetaceae</taxon>
        <taxon>Streptomyces</taxon>
    </lineage>
</organism>
<proteinExistence type="predicted"/>
<dbReference type="InterPro" id="IPR027417">
    <property type="entry name" value="P-loop_NTPase"/>
</dbReference>
<dbReference type="PANTHER" id="PTHR22683:SF41">
    <property type="entry name" value="DNA TRANSLOCASE FTSK"/>
    <property type="match status" value="1"/>
</dbReference>
<gene>
    <name evidence="6" type="ORF">SAV31267_056500</name>
</gene>
<dbReference type="SUPFAM" id="SSF52540">
    <property type="entry name" value="P-loop containing nucleoside triphosphate hydrolases"/>
    <property type="match status" value="1"/>
</dbReference>
<comment type="caution">
    <text evidence="6">The sequence shown here is derived from an EMBL/GenBank/DDBJ whole genome shotgun (WGS) entry which is preliminary data.</text>
</comment>
<dbReference type="AlphaFoldDB" id="A0A4D4MXI4"/>
<evidence type="ECO:0000256" key="2">
    <source>
        <dbReference type="ARBA" id="ARBA00022840"/>
    </source>
</evidence>
<sequence>MRTIRVETSAATILLTEAPEPKVRDRQTGEIAKDINSGEALMTIGVVYIEEGESSLIKVTVPESGVSEGLALGAPVSLPGLVARPWESVFNGQQRHGIAYRSAAVTPAAFPAAMGPRPDDRSGNASGGGWSRRRARRRAAYTRAKHPGVYWSTVGLLISTARLLSSYSSVMEACGLTVAPSRLRVLAVKATTRREIRPVPPRRGIIRPTSTGLRLRLRLAPGQEPADVAASAERLRHAWGVHAVYVTTVKPGVVELRLVGFDVLRRVRMPRKVDGGFLKVPVALREDATPFVRDYRTVPHQLTLGATLSGKSMYLRHLVAGLAPQPVALVGIDCKRGVELAPFAARLSALATDPEQAAELLPVLVKEMEDRYDLIKARQGIAPDAPDEEITSDIWGLSEHERPVPIVLFVDEVAELFLVATRKDEDRRDEMVTQLIRLAQLGRAAGIYLEVCGQRFGAELGKGATMLRAQLTGRVCHRVNDEASAKMALGDIAPEAVSAACAIAPERPGLAVAGDTSGGWSRIRTPYLSLGDAAEICRQAAHLVPDLPALKRFRSDVPVRPVDTTRAPVLQPRPVTD</sequence>
<feature type="domain" description="FtsK" evidence="5">
    <location>
        <begin position="288"/>
        <end position="486"/>
    </location>
</feature>